<dbReference type="Proteomes" id="UP000805193">
    <property type="component" value="Unassembled WGS sequence"/>
</dbReference>
<gene>
    <name evidence="1" type="ORF">HPB47_017414</name>
</gene>
<evidence type="ECO:0000313" key="1">
    <source>
        <dbReference type="EMBL" id="KAG0437504.1"/>
    </source>
</evidence>
<organism evidence="1 2">
    <name type="scientific">Ixodes persulcatus</name>
    <name type="common">Taiga tick</name>
    <dbReference type="NCBI Taxonomy" id="34615"/>
    <lineage>
        <taxon>Eukaryota</taxon>
        <taxon>Metazoa</taxon>
        <taxon>Ecdysozoa</taxon>
        <taxon>Arthropoda</taxon>
        <taxon>Chelicerata</taxon>
        <taxon>Arachnida</taxon>
        <taxon>Acari</taxon>
        <taxon>Parasitiformes</taxon>
        <taxon>Ixodida</taxon>
        <taxon>Ixodoidea</taxon>
        <taxon>Ixodidae</taxon>
        <taxon>Ixodinae</taxon>
        <taxon>Ixodes</taxon>
    </lineage>
</organism>
<feature type="non-terminal residue" evidence="1">
    <location>
        <position position="1"/>
    </location>
</feature>
<feature type="non-terminal residue" evidence="1">
    <location>
        <position position="54"/>
    </location>
</feature>
<evidence type="ECO:0000313" key="2">
    <source>
        <dbReference type="Proteomes" id="UP000805193"/>
    </source>
</evidence>
<name>A0AC60QQW8_IXOPE</name>
<accession>A0AC60QQW8</accession>
<protein>
    <submittedName>
        <fullName evidence="1">Uncharacterized protein</fullName>
    </submittedName>
</protein>
<dbReference type="EMBL" id="JABSTQ010006324">
    <property type="protein sequence ID" value="KAG0437504.1"/>
    <property type="molecule type" value="Genomic_DNA"/>
</dbReference>
<sequence>RCGISTTLQPSMDQKTESFMSGARWRSLLPLPCQPRRTPCVRRWSTSCLTVRAT</sequence>
<comment type="caution">
    <text evidence="1">The sequence shown here is derived from an EMBL/GenBank/DDBJ whole genome shotgun (WGS) entry which is preliminary data.</text>
</comment>
<reference evidence="1 2" key="1">
    <citation type="journal article" date="2020" name="Cell">
        <title>Large-Scale Comparative Analyses of Tick Genomes Elucidate Their Genetic Diversity and Vector Capacities.</title>
        <authorList>
            <consortium name="Tick Genome and Microbiome Consortium (TIGMIC)"/>
            <person name="Jia N."/>
            <person name="Wang J."/>
            <person name="Shi W."/>
            <person name="Du L."/>
            <person name="Sun Y."/>
            <person name="Zhan W."/>
            <person name="Jiang J.F."/>
            <person name="Wang Q."/>
            <person name="Zhang B."/>
            <person name="Ji P."/>
            <person name="Bell-Sakyi L."/>
            <person name="Cui X.M."/>
            <person name="Yuan T.T."/>
            <person name="Jiang B.G."/>
            <person name="Yang W.F."/>
            <person name="Lam T.T."/>
            <person name="Chang Q.C."/>
            <person name="Ding S.J."/>
            <person name="Wang X.J."/>
            <person name="Zhu J.G."/>
            <person name="Ruan X.D."/>
            <person name="Zhao L."/>
            <person name="Wei J.T."/>
            <person name="Ye R.Z."/>
            <person name="Que T.C."/>
            <person name="Du C.H."/>
            <person name="Zhou Y.H."/>
            <person name="Cheng J.X."/>
            <person name="Dai P.F."/>
            <person name="Guo W.B."/>
            <person name="Han X.H."/>
            <person name="Huang E.J."/>
            <person name="Li L.F."/>
            <person name="Wei W."/>
            <person name="Gao Y.C."/>
            <person name="Liu J.Z."/>
            <person name="Shao H.Z."/>
            <person name="Wang X."/>
            <person name="Wang C.C."/>
            <person name="Yang T.C."/>
            <person name="Huo Q.B."/>
            <person name="Li W."/>
            <person name="Chen H.Y."/>
            <person name="Chen S.E."/>
            <person name="Zhou L.G."/>
            <person name="Ni X.B."/>
            <person name="Tian J.H."/>
            <person name="Sheng Y."/>
            <person name="Liu T."/>
            <person name="Pan Y.S."/>
            <person name="Xia L.Y."/>
            <person name="Li J."/>
            <person name="Zhao F."/>
            <person name="Cao W.C."/>
        </authorList>
    </citation>
    <scope>NUCLEOTIDE SEQUENCE [LARGE SCALE GENOMIC DNA]</scope>
    <source>
        <strain evidence="1">Iper-2018</strain>
    </source>
</reference>
<keyword evidence="2" id="KW-1185">Reference proteome</keyword>
<proteinExistence type="predicted"/>